<dbReference type="GO" id="GO:0019776">
    <property type="term" value="F:Atg8-family ligase activity"/>
    <property type="evidence" value="ECO:0007669"/>
    <property type="project" value="TreeGrafter"/>
</dbReference>
<dbReference type="GO" id="GO:0034727">
    <property type="term" value="P:piecemeal microautophagy of the nucleus"/>
    <property type="evidence" value="ECO:0007669"/>
    <property type="project" value="TreeGrafter"/>
</dbReference>
<dbReference type="GO" id="GO:0034274">
    <property type="term" value="C:Atg12-Atg5-Atg16 complex"/>
    <property type="evidence" value="ECO:0007669"/>
    <property type="project" value="TreeGrafter"/>
</dbReference>
<evidence type="ECO:0000313" key="7">
    <source>
        <dbReference type="Proteomes" id="UP000256970"/>
    </source>
</evidence>
<accession>A0A383V566</accession>
<dbReference type="GO" id="GO:0061723">
    <property type="term" value="P:glycophagy"/>
    <property type="evidence" value="ECO:0007669"/>
    <property type="project" value="TreeGrafter"/>
</dbReference>
<comment type="similarity">
    <text evidence="1 5">Belongs to the ATG12 family.</text>
</comment>
<dbReference type="InterPro" id="IPR029071">
    <property type="entry name" value="Ubiquitin-like_domsf"/>
</dbReference>
<dbReference type="Gene3D" id="3.10.20.90">
    <property type="entry name" value="Phosphatidylinositol 3-kinase Catalytic Subunit, Chain A, domain 1"/>
    <property type="match status" value="1"/>
</dbReference>
<evidence type="ECO:0000256" key="2">
    <source>
        <dbReference type="ARBA" id="ARBA00022499"/>
    </source>
</evidence>
<keyword evidence="7" id="KW-1185">Reference proteome</keyword>
<keyword evidence="4 5" id="KW-0072">Autophagy</keyword>
<reference evidence="6 7" key="1">
    <citation type="submission" date="2016-10" db="EMBL/GenBank/DDBJ databases">
        <authorList>
            <person name="Cai Z."/>
        </authorList>
    </citation>
    <scope>NUCLEOTIDE SEQUENCE [LARGE SCALE GENOMIC DNA]</scope>
</reference>
<keyword evidence="3 5" id="KW-0833">Ubl conjugation pathway</keyword>
<dbReference type="GO" id="GO:0000421">
    <property type="term" value="C:autophagosome membrane"/>
    <property type="evidence" value="ECO:0007669"/>
    <property type="project" value="TreeGrafter"/>
</dbReference>
<dbReference type="PANTHER" id="PTHR13385:SF0">
    <property type="entry name" value="UBIQUITIN-LIKE PROTEIN ATG12"/>
    <property type="match status" value="1"/>
</dbReference>
<evidence type="ECO:0000256" key="1">
    <source>
        <dbReference type="ARBA" id="ARBA00007778"/>
    </source>
</evidence>
<dbReference type="FunFam" id="3.10.20.90:FF:000150">
    <property type="entry name" value="Ubiquitin-like protein ATG12"/>
    <property type="match status" value="1"/>
</dbReference>
<keyword evidence="2 5" id="KW-1017">Isopeptide bond</keyword>
<dbReference type="GO" id="GO:0097352">
    <property type="term" value="P:autophagosome maturation"/>
    <property type="evidence" value="ECO:0007669"/>
    <property type="project" value="TreeGrafter"/>
</dbReference>
<proteinExistence type="inferred from homology"/>
<evidence type="ECO:0000256" key="4">
    <source>
        <dbReference type="ARBA" id="ARBA00023006"/>
    </source>
</evidence>
<organism evidence="6 7">
    <name type="scientific">Tetradesmus obliquus</name>
    <name type="common">Green alga</name>
    <name type="synonym">Acutodesmus obliquus</name>
    <dbReference type="NCBI Taxonomy" id="3088"/>
    <lineage>
        <taxon>Eukaryota</taxon>
        <taxon>Viridiplantae</taxon>
        <taxon>Chlorophyta</taxon>
        <taxon>core chlorophytes</taxon>
        <taxon>Chlorophyceae</taxon>
        <taxon>CS clade</taxon>
        <taxon>Sphaeropleales</taxon>
        <taxon>Scenedesmaceae</taxon>
        <taxon>Tetradesmus</taxon>
    </lineage>
</organism>
<dbReference type="Proteomes" id="UP000256970">
    <property type="component" value="Unassembled WGS sequence"/>
</dbReference>
<dbReference type="SUPFAM" id="SSF54236">
    <property type="entry name" value="Ubiquitin-like"/>
    <property type="match status" value="1"/>
</dbReference>
<comment type="function">
    <text evidence="5">Ubiquitin-like protein involved in cytoplasm to vacuole transport (Cvt) and autophagic vesicle formation.</text>
</comment>
<dbReference type="GO" id="GO:0034045">
    <property type="term" value="C:phagophore assembly site membrane"/>
    <property type="evidence" value="ECO:0007669"/>
    <property type="project" value="TreeGrafter"/>
</dbReference>
<sequence>MSSEQVAKVVVVFQAAGGAPLLKQDKVKISVDSHFSKVVAFLRKQLHSDSVFVYLRNAFCPALDEQLGVLTKAYGTDGKLHVSYALTPAWG</sequence>
<dbReference type="STRING" id="3088.A0A383V566"/>
<dbReference type="CDD" id="cd01612">
    <property type="entry name" value="Ubl_ATG12"/>
    <property type="match status" value="1"/>
</dbReference>
<evidence type="ECO:0000256" key="3">
    <source>
        <dbReference type="ARBA" id="ARBA00022786"/>
    </source>
</evidence>
<evidence type="ECO:0000313" key="6">
    <source>
        <dbReference type="EMBL" id="SZX60747.1"/>
    </source>
</evidence>
<dbReference type="Pfam" id="PF04110">
    <property type="entry name" value="APG12"/>
    <property type="match status" value="1"/>
</dbReference>
<name>A0A383V566_TETOB</name>
<dbReference type="GO" id="GO:0000045">
    <property type="term" value="P:autophagosome assembly"/>
    <property type="evidence" value="ECO:0007669"/>
    <property type="project" value="InterPro"/>
</dbReference>
<comment type="subunit">
    <text evidence="5">Forms a conjugate with ATG5.</text>
</comment>
<dbReference type="GO" id="GO:0000422">
    <property type="term" value="P:autophagy of mitochondrion"/>
    <property type="evidence" value="ECO:0007669"/>
    <property type="project" value="TreeGrafter"/>
</dbReference>
<gene>
    <name evidence="6" type="ORF">BQ4739_LOCUS1271</name>
</gene>
<dbReference type="AlphaFoldDB" id="A0A383V566"/>
<dbReference type="PANTHER" id="PTHR13385">
    <property type="entry name" value="AUTOPHAGY PROTEIN 12"/>
    <property type="match status" value="1"/>
</dbReference>
<dbReference type="InterPro" id="IPR007242">
    <property type="entry name" value="Atg12"/>
</dbReference>
<dbReference type="EMBL" id="FNXT01000098">
    <property type="protein sequence ID" value="SZX60747.1"/>
    <property type="molecule type" value="Genomic_DNA"/>
</dbReference>
<evidence type="ECO:0000256" key="5">
    <source>
        <dbReference type="RuleBase" id="RU361201"/>
    </source>
</evidence>
<protein>
    <recommendedName>
        <fullName evidence="5">Ubiquitin-like protein ATG12</fullName>
    </recommendedName>
</protein>